<protein>
    <recommendedName>
        <fullName evidence="5">Malic enzyme</fullName>
    </recommendedName>
</protein>
<reference evidence="9" key="1">
    <citation type="submission" date="2023-03" db="EMBL/GenBank/DDBJ databases">
        <authorList>
            <person name="Julca I."/>
        </authorList>
    </citation>
    <scope>NUCLEOTIDE SEQUENCE</scope>
</reference>
<proteinExistence type="inferred from homology"/>
<dbReference type="PANTHER" id="PTHR23406">
    <property type="entry name" value="MALIC ENZYME-RELATED"/>
    <property type="match status" value="1"/>
</dbReference>
<dbReference type="InterPro" id="IPR058752">
    <property type="entry name" value="RDRP_C_head"/>
</dbReference>
<evidence type="ECO:0000313" key="9">
    <source>
        <dbReference type="EMBL" id="CAI9100431.1"/>
    </source>
</evidence>
<dbReference type="GO" id="GO:0046872">
    <property type="term" value="F:metal ion binding"/>
    <property type="evidence" value="ECO:0007669"/>
    <property type="project" value="UniProtKB-KW"/>
</dbReference>
<feature type="compositionally biased region" description="Polar residues" evidence="6">
    <location>
        <begin position="74"/>
        <end position="83"/>
    </location>
</feature>
<organism evidence="9 10">
    <name type="scientific">Oldenlandia corymbosa var. corymbosa</name>
    <dbReference type="NCBI Taxonomy" id="529605"/>
    <lineage>
        <taxon>Eukaryota</taxon>
        <taxon>Viridiplantae</taxon>
        <taxon>Streptophyta</taxon>
        <taxon>Embryophyta</taxon>
        <taxon>Tracheophyta</taxon>
        <taxon>Spermatophyta</taxon>
        <taxon>Magnoliopsida</taxon>
        <taxon>eudicotyledons</taxon>
        <taxon>Gunneridae</taxon>
        <taxon>Pentapetalae</taxon>
        <taxon>asterids</taxon>
        <taxon>lamiids</taxon>
        <taxon>Gentianales</taxon>
        <taxon>Rubiaceae</taxon>
        <taxon>Rubioideae</taxon>
        <taxon>Spermacoceae</taxon>
        <taxon>Hedyotis-Oldenlandia complex</taxon>
        <taxon>Oldenlandia</taxon>
    </lineage>
</organism>
<comment type="cofactor">
    <cofactor evidence="1">
        <name>Mn(2+)</name>
        <dbReference type="ChEBI" id="CHEBI:29035"/>
    </cofactor>
</comment>
<dbReference type="PROSITE" id="PS00331">
    <property type="entry name" value="MALIC_ENZYMES"/>
    <property type="match status" value="1"/>
</dbReference>
<gene>
    <name evidence="9" type="ORF">OLC1_LOCUS10260</name>
</gene>
<feature type="domain" description="Malic enzyme N-terminal" evidence="8">
    <location>
        <begin position="1082"/>
        <end position="1241"/>
    </location>
</feature>
<dbReference type="EMBL" id="OX459120">
    <property type="protein sequence ID" value="CAI9100431.1"/>
    <property type="molecule type" value="Genomic_DNA"/>
</dbReference>
<name>A0AAV1CZ21_OLDCO</name>
<feature type="domain" description="Malic enzyme NAD-binding" evidence="7">
    <location>
        <begin position="1251"/>
        <end position="1504"/>
    </location>
</feature>
<evidence type="ECO:0000256" key="5">
    <source>
        <dbReference type="RuleBase" id="RU003426"/>
    </source>
</evidence>
<comment type="similarity">
    <text evidence="3 5">Belongs to the malic enzymes family.</text>
</comment>
<comment type="cofactor">
    <cofactor evidence="2">
        <name>Mg(2+)</name>
        <dbReference type="ChEBI" id="CHEBI:18420"/>
    </cofactor>
</comment>
<dbReference type="GO" id="GO:0006108">
    <property type="term" value="P:malate metabolic process"/>
    <property type="evidence" value="ECO:0007669"/>
    <property type="project" value="TreeGrafter"/>
</dbReference>
<dbReference type="Pfam" id="PF05183">
    <property type="entry name" value="RdRP"/>
    <property type="match status" value="1"/>
</dbReference>
<dbReference type="GO" id="GO:0003968">
    <property type="term" value="F:RNA-directed RNA polymerase activity"/>
    <property type="evidence" value="ECO:0007669"/>
    <property type="project" value="InterPro"/>
</dbReference>
<dbReference type="SMART" id="SM00919">
    <property type="entry name" value="Malic_M"/>
    <property type="match status" value="1"/>
</dbReference>
<dbReference type="InterPro" id="IPR046346">
    <property type="entry name" value="Aminoacid_DH-like_N_sf"/>
</dbReference>
<dbReference type="InterPro" id="IPR037062">
    <property type="entry name" value="Malic_N_dom_sf"/>
</dbReference>
<dbReference type="SUPFAM" id="SSF53223">
    <property type="entry name" value="Aminoacid dehydrogenase-like, N-terminal domain"/>
    <property type="match status" value="1"/>
</dbReference>
<dbReference type="GO" id="GO:0004473">
    <property type="term" value="F:malate dehydrogenase (decarboxylating) (NADP+) activity"/>
    <property type="evidence" value="ECO:0007669"/>
    <property type="project" value="TreeGrafter"/>
</dbReference>
<dbReference type="NCBIfam" id="NF010052">
    <property type="entry name" value="PRK13529.1"/>
    <property type="match status" value="1"/>
</dbReference>
<keyword evidence="4 5" id="KW-0479">Metal-binding</keyword>
<dbReference type="Pfam" id="PF03949">
    <property type="entry name" value="Malic_M"/>
    <property type="match status" value="1"/>
</dbReference>
<keyword evidence="5" id="KW-0560">Oxidoreductase</keyword>
<evidence type="ECO:0000256" key="2">
    <source>
        <dbReference type="ARBA" id="ARBA00001946"/>
    </source>
</evidence>
<evidence type="ECO:0000256" key="4">
    <source>
        <dbReference type="ARBA" id="ARBA00022723"/>
    </source>
</evidence>
<dbReference type="Pfam" id="PF26253">
    <property type="entry name" value="RdRP_head"/>
    <property type="match status" value="1"/>
</dbReference>
<evidence type="ECO:0000259" key="7">
    <source>
        <dbReference type="SMART" id="SM00919"/>
    </source>
</evidence>
<dbReference type="InterPro" id="IPR015884">
    <property type="entry name" value="Malic_enzyme_CS"/>
</dbReference>
<feature type="compositionally biased region" description="Low complexity" evidence="6">
    <location>
        <begin position="95"/>
        <end position="123"/>
    </location>
</feature>
<evidence type="ECO:0000256" key="3">
    <source>
        <dbReference type="ARBA" id="ARBA00008785"/>
    </source>
</evidence>
<dbReference type="Gene3D" id="3.40.50.10380">
    <property type="entry name" value="Malic enzyme, N-terminal domain"/>
    <property type="match status" value="2"/>
</dbReference>
<sequence length="1535" mass="172942">MDGSIVLPDEVERLINRICSEKEKGPPDPDARRLLSDVGEEMAMDILCYILSSNTPIRTTFSRYIMWLGKNPQSPFRQGNSSPPAVRSPIPATPSPASSPLLQSYSPLRKALLSPSDASSPSPQNGGNSCSEDSKNHGRPVFLSPKTGSPKKPSQRPLFSSEPRINGRTMPHEISRQTLTLCRELEFRRFFLLRSYIGRNELADVISHDEVDDILKMKDIPIQLYESNIWETYGKQFCDPSHRVQVANWDSGKSHFYYCNVYKGGNYELKGPRLNTTRTHLQRSLGDQNVLIVKFVEEDQSYIERIFREGIIVGQWRYRFFVFKDERRDGKKKKKDGTKNDAACASVKSYFVRFDSVVESGDHESYPLSSLKVNEGRCLFMHAHKASSICKFMARFSLMLSKTIKLPIDLSSVNIERIQDVQCRDKDGGYIVDGDGEALILTDGTGFISEDLALMCPKDLGRAKFISDRDFQKFRNFFDNSTVPSEGNAAEALNKEPPLLIQCRLFNKGCAVKGTLLVNKKLQPGTIQIRPSMLKVERDAKLTVDGRFDSLEIVATSKRPRKSYLSKFLIALLNYGGVPRDVFVEFLTTVLEETRAVFSNKRAALNVAMNNEDIDDAASVIRMIFTGIPLNEPYLQLRLYEMAKSERNALKEGRIPINESFYLMGTTDPTGLLETNQVCVILDNGQISGKVLVYRNPGLHFGDIHILDAVYLKELEAFIGNAKYGIFFSTKGSRSVASEIANGDFDGDMYWISRNPQLLKDFCASSPWTRNASSPSAANRKPTDFTANELEHQLFLLFMESRNPSFNMSTAADSWLAFMDRLLTLGDDCAKEKVALTEKMLKLVDLYYDAVDAPKSGKKVYIHPQLRAERFPHYMGKTSSYNSTSILGEIHDKVQAFESEKPCVEDIWKLPAFDVEVPQKYVSSWKVRYIDYKKEMSAALRNEDDESQKLAANEVIKRYRQMLYEAAEFEESKKDIQEIHHEALAIYRVTYDYAIKNKDVVKCGFAWKVAGGALLHLGYNLLRDPRFNKGLAFTDKERDTHYLTGLLPPAIVPQELQEKKFMQGIRQYDQPLHKYQAMMELEERNERLFYRLLLDNVEELLPIVYTPTVGEACQKYGSIFKRPQGLFISLKEKGRILEVLKNWPERTIQVIVVTDGERILGLGDLGAQCLPITIDVGTNNEKLLNDEFYIGLKQRRATGKEYYDFLHEFMTAVKQNYGEKVLVQFEDFANHNAFELLTKYGTTHLVFNDDIQGTASVVLAGLVASLKVYGGTLADHTFLFLGAGEAGTGIAELIALEISKRSGIPVDEARKKIWLVDSKGLIVRSRKESLQHFKKPWAHEAEPVGNLLDSIKVVKPTILIGTSGVGKQFTQEVVEAMAAINEKPLIMALSNPTSQAECTAEEAYKWTEGRCIFASGSPFDPVEYNGKVHVPGQANNCYIFPGFGLGLVMSGAIRVHDDMLLAASEALANQVTDEHYAKGMIYPPFTNIRKISANIAAAVAAKAYDLGVATRLPRPADLVKFAESCMYTPNYRCYR</sequence>
<dbReference type="InterPro" id="IPR057596">
    <property type="entry name" value="RDRP_core"/>
</dbReference>
<dbReference type="Proteomes" id="UP001161247">
    <property type="component" value="Chromosome 3"/>
</dbReference>
<dbReference type="InterPro" id="IPR001891">
    <property type="entry name" value="Malic_OxRdtase"/>
</dbReference>
<dbReference type="Gene3D" id="3.40.50.720">
    <property type="entry name" value="NAD(P)-binding Rossmann-like Domain"/>
    <property type="match status" value="1"/>
</dbReference>
<dbReference type="GO" id="GO:0009507">
    <property type="term" value="C:chloroplast"/>
    <property type="evidence" value="ECO:0007669"/>
    <property type="project" value="TreeGrafter"/>
</dbReference>
<feature type="region of interest" description="Disordered" evidence="6">
    <location>
        <begin position="74"/>
        <end position="170"/>
    </location>
</feature>
<dbReference type="InterPro" id="IPR012301">
    <property type="entry name" value="Malic_N_dom"/>
</dbReference>
<dbReference type="InterPro" id="IPR012302">
    <property type="entry name" value="Malic_NAD-bd"/>
</dbReference>
<dbReference type="PANTHER" id="PTHR23406:SF89">
    <property type="entry name" value="NADP-DEPENDENT MALIC ENZYME 1"/>
    <property type="match status" value="1"/>
</dbReference>
<evidence type="ECO:0000256" key="1">
    <source>
        <dbReference type="ARBA" id="ARBA00001936"/>
    </source>
</evidence>
<dbReference type="InterPro" id="IPR036291">
    <property type="entry name" value="NAD(P)-bd_dom_sf"/>
</dbReference>
<dbReference type="GO" id="GO:0051287">
    <property type="term" value="F:NAD binding"/>
    <property type="evidence" value="ECO:0007669"/>
    <property type="project" value="InterPro"/>
</dbReference>
<dbReference type="PRINTS" id="PR00072">
    <property type="entry name" value="MALOXRDTASE"/>
</dbReference>
<dbReference type="SUPFAM" id="SSF51735">
    <property type="entry name" value="NAD(P)-binding Rossmann-fold domains"/>
    <property type="match status" value="1"/>
</dbReference>
<evidence type="ECO:0000256" key="6">
    <source>
        <dbReference type="SAM" id="MobiDB-lite"/>
    </source>
</evidence>
<evidence type="ECO:0000259" key="8">
    <source>
        <dbReference type="SMART" id="SM01274"/>
    </source>
</evidence>
<evidence type="ECO:0000313" key="10">
    <source>
        <dbReference type="Proteomes" id="UP001161247"/>
    </source>
</evidence>
<dbReference type="Pfam" id="PF00390">
    <property type="entry name" value="malic"/>
    <property type="match status" value="1"/>
</dbReference>
<dbReference type="CDD" id="cd05312">
    <property type="entry name" value="NAD_bind_1_malic_enz"/>
    <property type="match status" value="1"/>
</dbReference>
<keyword evidence="10" id="KW-1185">Reference proteome</keyword>
<dbReference type="SMART" id="SM01274">
    <property type="entry name" value="malic"/>
    <property type="match status" value="1"/>
</dbReference>
<dbReference type="FunFam" id="3.40.50.720:FF:000067">
    <property type="entry name" value="Malic enzyme"/>
    <property type="match status" value="1"/>
</dbReference>
<accession>A0AAV1CZ21</accession>